<evidence type="ECO:0000256" key="1">
    <source>
        <dbReference type="ARBA" id="ARBA00022801"/>
    </source>
</evidence>
<dbReference type="RefSeq" id="WP_036579627.1">
    <property type="nucleotide sequence ID" value="NZ_KK082127.1"/>
</dbReference>
<gene>
    <name evidence="4" type="ORF">BG53_13865</name>
</gene>
<dbReference type="InterPro" id="IPR036412">
    <property type="entry name" value="HAD-like_sf"/>
</dbReference>
<sequence length="261" mass="29714">MAKKAVLFDLDDTLLWDERSVKESFEATCRLASERVGVDVGQLEEAVRREARALYESYETFPFTKMIGINPFEGLWAEFREGEQAEFRKLQSLAPEYRRQAWIRGLRALGVEDEALGAELADRFPAERRSRPITYEETFEVLDRLRGHYKLLLLTNGSPDLQREKLSGVPQLAPYFDHIVISGEFGEGKPAANIFRHALAMLEIEPEEAVMVGDKLTTDILGANTIGMDSVWINRHGATRTDEIVPKHEIKHLSELLDILQ</sequence>
<dbReference type="NCBIfam" id="TIGR01509">
    <property type="entry name" value="HAD-SF-IA-v3"/>
    <property type="match status" value="1"/>
</dbReference>
<dbReference type="InterPro" id="IPR051400">
    <property type="entry name" value="HAD-like_hydrolase"/>
</dbReference>
<protein>
    <recommendedName>
        <fullName evidence="3">Phosphoserine phosphatase</fullName>
        <shortName evidence="3">PSP</shortName>
        <ecNumber evidence="3">3.1.3.3</ecNumber>
    </recommendedName>
</protein>
<keyword evidence="3" id="KW-0718">Serine biosynthesis</keyword>
<keyword evidence="3" id="KW-0170">Cobalt</keyword>
<dbReference type="SFLD" id="SFLDS00003">
    <property type="entry name" value="Haloacid_Dehalogenase"/>
    <property type="match status" value="1"/>
</dbReference>
<evidence type="ECO:0000256" key="3">
    <source>
        <dbReference type="HAMAP-Rule" id="MF_02240"/>
    </source>
</evidence>
<keyword evidence="1 3" id="KW-0378">Hydrolase</keyword>
<accession>A0A9W5S2R4</accession>
<comment type="pathway">
    <text evidence="3">Amino-acid biosynthesis; L-serine biosynthesis; L-serine from 3-phospho-D-glycerate: step 3/3.</text>
</comment>
<dbReference type="CDD" id="cd04305">
    <property type="entry name" value="HAD_Neu5Ac-Pase_like"/>
    <property type="match status" value="1"/>
</dbReference>
<comment type="catalytic activity">
    <reaction evidence="3">
        <text>O-phospho-L-serine + H2O = L-serine + phosphate</text>
        <dbReference type="Rhea" id="RHEA:21208"/>
        <dbReference type="ChEBI" id="CHEBI:15377"/>
        <dbReference type="ChEBI" id="CHEBI:33384"/>
        <dbReference type="ChEBI" id="CHEBI:43474"/>
        <dbReference type="ChEBI" id="CHEBI:57524"/>
        <dbReference type="EC" id="3.1.3.3"/>
    </reaction>
</comment>
<dbReference type="AlphaFoldDB" id="A0A9W5S2R4"/>
<comment type="cofactor">
    <cofactor evidence="3">
        <name>Mg(2+)</name>
        <dbReference type="ChEBI" id="CHEBI:18420"/>
    </cofactor>
    <cofactor evidence="3">
        <name>Co(2+)</name>
        <dbReference type="ChEBI" id="CHEBI:48828"/>
    </cofactor>
</comment>
<dbReference type="SUPFAM" id="SSF56784">
    <property type="entry name" value="HAD-like"/>
    <property type="match status" value="1"/>
</dbReference>
<dbReference type="SFLD" id="SFLDG01129">
    <property type="entry name" value="C1.5:_HAD__Beta-PGM__Phosphata"/>
    <property type="match status" value="1"/>
</dbReference>
<dbReference type="GO" id="GO:0006564">
    <property type="term" value="P:L-serine biosynthetic process"/>
    <property type="evidence" value="ECO:0007669"/>
    <property type="project" value="UniProtKB-UniRule"/>
</dbReference>
<dbReference type="HAMAP" id="MF_02240">
    <property type="entry name" value="PSP"/>
    <property type="match status" value="1"/>
</dbReference>
<dbReference type="PANTHER" id="PTHR46470:SF3">
    <property type="entry name" value="N-ACYLNEURAMINATE-9-PHOSPHATASE"/>
    <property type="match status" value="1"/>
</dbReference>
<keyword evidence="5" id="KW-1185">Reference proteome</keyword>
<reference evidence="4 5" key="1">
    <citation type="submission" date="2014-02" db="EMBL/GenBank/DDBJ databases">
        <title>Genome sequence of Paenibacillus darwinianus reveals adaptive mechanisms for survival in Antarctic soils.</title>
        <authorList>
            <person name="Dsouza M."/>
            <person name="Taylor M.W."/>
            <person name="Turner S.J."/>
            <person name="Aislabie J."/>
        </authorList>
    </citation>
    <scope>NUCLEOTIDE SEQUENCE [LARGE SCALE GENOMIC DNA]</scope>
    <source>
        <strain evidence="4 5">CE1</strain>
    </source>
</reference>
<comment type="similarity">
    <text evidence="3">Belongs to the HAD-like hydrolase superfamily.</text>
</comment>
<dbReference type="Gene3D" id="1.20.120.710">
    <property type="entry name" value="Haloacid dehalogenase hydrolase-like domain"/>
    <property type="match status" value="1"/>
</dbReference>
<dbReference type="GO" id="GO:0036424">
    <property type="term" value="F:L-phosphoserine phosphatase activity"/>
    <property type="evidence" value="ECO:0007669"/>
    <property type="project" value="UniProtKB-UniRule"/>
</dbReference>
<keyword evidence="3" id="KW-0028">Amino-acid biosynthesis</keyword>
<comment type="catalytic activity">
    <reaction evidence="3">
        <text>O-phospho-D-serine + H2O = D-serine + phosphate</text>
        <dbReference type="Rhea" id="RHEA:24873"/>
        <dbReference type="ChEBI" id="CHEBI:15377"/>
        <dbReference type="ChEBI" id="CHEBI:35247"/>
        <dbReference type="ChEBI" id="CHEBI:43474"/>
        <dbReference type="ChEBI" id="CHEBI:58680"/>
        <dbReference type="EC" id="3.1.3.3"/>
    </reaction>
</comment>
<dbReference type="OrthoDB" id="9809962at2"/>
<keyword evidence="2 3" id="KW-0460">Magnesium</keyword>
<organism evidence="4 5">
    <name type="scientific">Paenibacillus darwinianus</name>
    <dbReference type="NCBI Taxonomy" id="1380763"/>
    <lineage>
        <taxon>Bacteria</taxon>
        <taxon>Bacillati</taxon>
        <taxon>Bacillota</taxon>
        <taxon>Bacilli</taxon>
        <taxon>Bacillales</taxon>
        <taxon>Paenibacillaceae</taxon>
        <taxon>Paenibacillus</taxon>
    </lineage>
</organism>
<dbReference type="EMBL" id="JFHU01000069">
    <property type="protein sequence ID" value="EXX90201.1"/>
    <property type="molecule type" value="Genomic_DNA"/>
</dbReference>
<name>A0A9W5S2R4_9BACL</name>
<evidence type="ECO:0000313" key="5">
    <source>
        <dbReference type="Proteomes" id="UP000053750"/>
    </source>
</evidence>
<dbReference type="PANTHER" id="PTHR46470">
    <property type="entry name" value="N-ACYLNEURAMINATE-9-PHOSPHATASE"/>
    <property type="match status" value="1"/>
</dbReference>
<proteinExistence type="inferred from homology"/>
<dbReference type="InterPro" id="IPR044266">
    <property type="entry name" value="PSP_YsaA"/>
</dbReference>
<evidence type="ECO:0000256" key="2">
    <source>
        <dbReference type="ARBA" id="ARBA00022842"/>
    </source>
</evidence>
<evidence type="ECO:0000313" key="4">
    <source>
        <dbReference type="EMBL" id="EXX90201.1"/>
    </source>
</evidence>
<dbReference type="NCBIfam" id="TIGR01549">
    <property type="entry name" value="HAD-SF-IA-v1"/>
    <property type="match status" value="1"/>
</dbReference>
<dbReference type="InterPro" id="IPR023214">
    <property type="entry name" value="HAD_sf"/>
</dbReference>
<dbReference type="Pfam" id="PF00702">
    <property type="entry name" value="Hydrolase"/>
    <property type="match status" value="1"/>
</dbReference>
<comment type="caution">
    <text evidence="4">The sequence shown here is derived from an EMBL/GenBank/DDBJ whole genome shotgun (WGS) entry which is preliminary data.</text>
</comment>
<dbReference type="EC" id="3.1.3.3" evidence="3"/>
<dbReference type="InterPro" id="IPR006439">
    <property type="entry name" value="HAD-SF_hydro_IA"/>
</dbReference>
<dbReference type="Proteomes" id="UP000053750">
    <property type="component" value="Unassembled WGS sequence"/>
</dbReference>
<dbReference type="Gene3D" id="3.40.50.1000">
    <property type="entry name" value="HAD superfamily/HAD-like"/>
    <property type="match status" value="1"/>
</dbReference>
<comment type="function">
    <text evidence="3">Catalyzes the last step of the phosphorylated serine biosynthetic pathway, i.e. dephosphorylation of O-phospho-L-serine to form L-serine.</text>
</comment>